<feature type="region of interest" description="Disordered" evidence="13">
    <location>
        <begin position="1208"/>
        <end position="1321"/>
    </location>
</feature>
<evidence type="ECO:0000256" key="9">
    <source>
        <dbReference type="ARBA" id="ARBA00023163"/>
    </source>
</evidence>
<feature type="region of interest" description="Disordered" evidence="13">
    <location>
        <begin position="593"/>
        <end position="620"/>
    </location>
</feature>
<dbReference type="InterPro" id="IPR007797">
    <property type="entry name" value="AF4/FMR2"/>
</dbReference>
<proteinExistence type="inferred from homology"/>
<dbReference type="Pfam" id="PF05110">
    <property type="entry name" value="AF-4"/>
    <property type="match status" value="1"/>
</dbReference>
<feature type="compositionally biased region" description="Low complexity" evidence="13">
    <location>
        <begin position="765"/>
        <end position="782"/>
    </location>
</feature>
<feature type="compositionally biased region" description="Low complexity" evidence="13">
    <location>
        <begin position="911"/>
        <end position="922"/>
    </location>
</feature>
<feature type="region of interest" description="Disordered" evidence="13">
    <location>
        <begin position="639"/>
        <end position="1182"/>
    </location>
</feature>
<name>A0A087ZKV4_ANODA</name>
<feature type="compositionally biased region" description="Gly residues" evidence="13">
    <location>
        <begin position="228"/>
        <end position="241"/>
    </location>
</feature>
<evidence type="ECO:0000256" key="7">
    <source>
        <dbReference type="ARBA" id="ARBA00023015"/>
    </source>
</evidence>
<organism evidence="15 16">
    <name type="scientific">Anopheles darlingi</name>
    <name type="common">Mosquito</name>
    <dbReference type="NCBI Taxonomy" id="43151"/>
    <lineage>
        <taxon>Eukaryota</taxon>
        <taxon>Metazoa</taxon>
        <taxon>Ecdysozoa</taxon>
        <taxon>Arthropoda</taxon>
        <taxon>Hexapoda</taxon>
        <taxon>Insecta</taxon>
        <taxon>Pterygota</taxon>
        <taxon>Neoptera</taxon>
        <taxon>Endopterygota</taxon>
        <taxon>Diptera</taxon>
        <taxon>Nematocera</taxon>
        <taxon>Culicoidea</taxon>
        <taxon>Culicidae</taxon>
        <taxon>Anophelinae</taxon>
        <taxon>Anopheles</taxon>
    </lineage>
</organism>
<dbReference type="Pfam" id="PF18876">
    <property type="entry name" value="AFF4_CHD"/>
    <property type="match status" value="1"/>
</dbReference>
<dbReference type="GO" id="GO:0032783">
    <property type="term" value="C:super elongation complex"/>
    <property type="evidence" value="ECO:0007669"/>
    <property type="project" value="TreeGrafter"/>
</dbReference>
<evidence type="ECO:0000256" key="2">
    <source>
        <dbReference type="ARBA" id="ARBA00007354"/>
    </source>
</evidence>
<feature type="compositionally biased region" description="Low complexity" evidence="13">
    <location>
        <begin position="884"/>
        <end position="895"/>
    </location>
</feature>
<sequence length="1895" mass="200068">MKKSQKPRHDEHDRMERRERDKQARAQLQAEREPEPTGPLFTAPFKLPSTSDTDMHIAQRLGNYEAVKKCFMEASTSYHVIGIATSPAPTTPRAGSSGNSGVLSNSSSSTGSHHRSLPPKTNSNSNTISNSNVNFVKPADNRPLYNGGRMSSSSSAAPTAGGSTGRTGAPNHYSSSSSLSSSGTVVGGSFNKHEMHGVPSKGPSSTSIPTALMNGRSSSSGSMMGPGVSSGTGSGLSGGIPGLSSTAGGDKLPSQLPNGRLPQGNNVDKILNEMKSSLMTPLTEIGATPRKELESKFSFSNPNPKSFVYAMTPLLAPMTPLSAGGGSNGIGSGNGSGSTSRPIGSLALSSMEMHPPLVSGIEDDNQNGSERNSSESSSNESVDESSSEDSNVGNKLASNGGGAATTLGDGNLTSASGGGNGGSAGAAGCVNGGQVGDGGTLGSPIRRKDWSLLNFMQPTIQQVPSESTHHHHTHHHEENSVSSPIRTLKMGSGDTLGVALSPPSLVGNVAPIKNEPLAPLDDDHLSNASSNSEPPVSAIASGPGATASSSSYVKQEPYPSENSASSPPASMGVGVKSERKDDALDRLSLSSPIKSPVEHHHGGYNNHQQQQQQHLFGSENLEPDVDVISALQEAKEFSLIKPISSMSGSDSDDALDAPSSACGVDVDQSSATHTRLLPAAQQHDAVGSNGVETSAAAAKKKKRKRKLAGANDREQRDASTSSSEDERYNAISHRSRSQSFEKDKSLLKGRGRQRNASNTHGGGTTTSAASSARYSDADSVASGSGRRSSKTPSHGSTPTKKLGLGVLSASAAYVDPGSIMSPPLSIPSVDGIPPTAKTSTSRKSRTLISRTSTSSSEEASSGGSSGSSVESDFGHESPSEQIEAEPPVIPAVVVCKAKKVKSKKKYDKDASVMSSAAVVLSAKTSSVEQLTKNGSTEGGRSSRGSSTNRNLYHLSSDSNDDRPSLLSSPVPTNGGRSEVAGDSSMIAGKLSKKVRKRSTASVASVDDDDNTRNRQQTSCVADDDDDDDDRSDSNSESDSDAPAKKEKKQSKNKKAAVFARVFNNNASASSGGKGKGGKGKGGKGKGQVYIDHVDDLHVPAKNPAQLAPANASNMSRQSPITSHVDQKRSLSTQHTLSVPSSSTAGLSACSPRAEGARPSSRGGGGLTPGQRAEPNRTSPLSLFSPIKGALQNITLMCRIDLSRLLKIPPPPSYPGSGSTRSLSGKANESYSAQRSASARQKSKSPYDQQQGKRRRNSVGQQQQPPQPPPPQQQQQQQQKHHHQQQQHQYHQQGQDHDRNGNGSVHSSSSTPKRLEDRSESIYDRNRITLDGESVVENGTTIVAGPLRHRSNSINSDYSGAAQKAREYHRGSDAGAFGSNSTSSSPLIHHANHRHSGATMIGGYQPHHSLAGDPKGSAIRTGKSPVLPGYDEKLAKTEKLSYSGLKEDKHSLIYAGSKYSSSGYGLIKQEGGQSIKQEFAGNNEFTTDSTLLGEGKLGSATGAKMGGTLTTNGTAEGAAASGRMRKRSVSSSSNSNNTYKEKRRKKDKANTSQTDQLEQLPPTNHDRLVVDDCQTTVGVASGTLERAHGAGTGALHHTNHHHSQQVPAGDPFVSAGTGSPEAPVHIKKVYVSYFERNDEELSEVRDQNRYLSEAKRLKHAADREGDHLAQAMLYLEAVLFFLLTGDTMERDPITEKAAFTMYKDTLCLIKFISSKFRSQLQHPTVQGNIHTKVAILSLRCQSLIYLKLYKMRRLEMKETGKTIGEFNHKTSTVPAELANGNTPSPLSPTSVGSQSSGYSSGQNNQVGSIPPINSSPAQCILMPINVHTAYQKQTTLFTNLSTCFDLWEQADSLVIRGNHNEFFIDLDHENGPMTLHSSLYNVVKYVQAGIQKLRRM</sequence>
<feature type="compositionally biased region" description="Polar residues" evidence="13">
    <location>
        <begin position="790"/>
        <end position="799"/>
    </location>
</feature>
<feature type="compositionally biased region" description="Low complexity" evidence="13">
    <location>
        <begin position="147"/>
        <end position="182"/>
    </location>
</feature>
<reference evidence="15" key="2">
    <citation type="submission" date="2015-06" db="UniProtKB">
        <authorList>
            <consortium name="EnsemblMetazoa"/>
        </authorList>
    </citation>
    <scope>IDENTIFICATION</scope>
</reference>
<evidence type="ECO:0000256" key="11">
    <source>
        <dbReference type="ARBA" id="ARBA00024653"/>
    </source>
</evidence>
<keyword evidence="5" id="KW-0597">Phosphoprotein</keyword>
<comment type="subcellular location">
    <subcellularLocation>
        <location evidence="1">Nucleus</location>
    </subcellularLocation>
</comment>
<evidence type="ECO:0000256" key="12">
    <source>
        <dbReference type="ARBA" id="ARBA00032149"/>
    </source>
</evidence>
<keyword evidence="8" id="KW-0238">DNA-binding</keyword>
<keyword evidence="16" id="KW-1185">Reference proteome</keyword>
<feature type="region of interest" description="Disordered" evidence="13">
    <location>
        <begin position="463"/>
        <end position="495"/>
    </location>
</feature>
<feature type="compositionally biased region" description="Low complexity" evidence="13">
    <location>
        <begin position="1789"/>
        <end position="1806"/>
    </location>
</feature>
<feature type="compositionally biased region" description="Low complexity" evidence="13">
    <location>
        <begin position="846"/>
        <end position="871"/>
    </location>
</feature>
<keyword evidence="10" id="KW-0539">Nucleus</keyword>
<evidence type="ECO:0000256" key="10">
    <source>
        <dbReference type="ARBA" id="ARBA00023242"/>
    </source>
</evidence>
<keyword evidence="6" id="KW-0562">Pair-rule protein</keyword>
<feature type="compositionally biased region" description="Low complexity" evidence="13">
    <location>
        <begin position="122"/>
        <end position="134"/>
    </location>
</feature>
<dbReference type="InterPro" id="IPR043640">
    <property type="entry name" value="AF4/FMR2_CHD"/>
</dbReference>
<dbReference type="Proteomes" id="UP000000673">
    <property type="component" value="Unassembled WGS sequence"/>
</dbReference>
<dbReference type="PANTHER" id="PTHR10528">
    <property type="entry name" value="AF4/FMR2 FAMILY MEMBER"/>
    <property type="match status" value="1"/>
</dbReference>
<feature type="region of interest" description="Disordered" evidence="13">
    <location>
        <begin position="1485"/>
        <end position="1567"/>
    </location>
</feature>
<feature type="domain" description="AF4/FMR2 C-terminal homology" evidence="14">
    <location>
        <begin position="1644"/>
        <end position="1894"/>
    </location>
</feature>
<evidence type="ECO:0000256" key="4">
    <source>
        <dbReference type="ARBA" id="ARBA00022473"/>
    </source>
</evidence>
<evidence type="ECO:0000256" key="6">
    <source>
        <dbReference type="ARBA" id="ARBA00022788"/>
    </source>
</evidence>
<evidence type="ECO:0000256" key="3">
    <source>
        <dbReference type="ARBA" id="ARBA00021888"/>
    </source>
</evidence>
<feature type="compositionally biased region" description="Basic residues" evidence="13">
    <location>
        <begin position="896"/>
        <end position="905"/>
    </location>
</feature>
<feature type="compositionally biased region" description="Polar residues" evidence="13">
    <location>
        <begin position="965"/>
        <end position="975"/>
    </location>
</feature>
<evidence type="ECO:0000256" key="13">
    <source>
        <dbReference type="SAM" id="MobiDB-lite"/>
    </source>
</evidence>
<feature type="compositionally biased region" description="Low complexity" evidence="13">
    <location>
        <begin position="367"/>
        <end position="380"/>
    </location>
</feature>
<feature type="compositionally biased region" description="Polar residues" evidence="13">
    <location>
        <begin position="1219"/>
        <end position="1230"/>
    </location>
</feature>
<reference evidence="16" key="1">
    <citation type="journal article" date="2010" name="BMC Genomics">
        <title>Combination of measures distinguishes pre-miRNAs from other stem-loops in the genome of the newly sequenced Anopheles darlingi.</title>
        <authorList>
            <person name="Mendes N.D."/>
            <person name="Freitas A.T."/>
            <person name="Vasconcelos A.T."/>
            <person name="Sagot M.F."/>
        </authorList>
    </citation>
    <scope>NUCLEOTIDE SEQUENCE</scope>
</reference>
<feature type="compositionally biased region" description="Basic residues" evidence="13">
    <location>
        <begin position="1045"/>
        <end position="1054"/>
    </location>
</feature>
<feature type="compositionally biased region" description="Basic and acidic residues" evidence="13">
    <location>
        <begin position="1312"/>
        <end position="1321"/>
    </location>
</feature>
<feature type="compositionally biased region" description="Polar residues" evidence="13">
    <location>
        <begin position="1300"/>
        <end position="1311"/>
    </location>
</feature>
<feature type="compositionally biased region" description="Basic residues" evidence="13">
    <location>
        <begin position="698"/>
        <end position="707"/>
    </location>
</feature>
<feature type="compositionally biased region" description="Low complexity" evidence="13">
    <location>
        <begin position="95"/>
        <end position="111"/>
    </location>
</feature>
<feature type="compositionally biased region" description="Polar residues" evidence="13">
    <location>
        <begin position="1773"/>
        <end position="1788"/>
    </location>
</feature>
<dbReference type="VEuPathDB" id="VectorBase:ADAR2_010884"/>
<feature type="region of interest" description="Disordered" evidence="13">
    <location>
        <begin position="516"/>
        <end position="580"/>
    </location>
</feature>
<feature type="region of interest" description="Disordered" evidence="13">
    <location>
        <begin position="89"/>
        <end position="266"/>
    </location>
</feature>
<feature type="compositionally biased region" description="Polar residues" evidence="13">
    <location>
        <begin position="1110"/>
        <end position="1145"/>
    </location>
</feature>
<accession>A0A087ZKV4</accession>
<feature type="compositionally biased region" description="Low complexity" evidence="13">
    <location>
        <begin position="537"/>
        <end position="570"/>
    </location>
</feature>
<evidence type="ECO:0000313" key="15">
    <source>
        <dbReference type="EnsemblMetazoa" id="ADAC010062-PA"/>
    </source>
</evidence>
<dbReference type="VEuPathDB" id="VectorBase:ADAC010062"/>
<feature type="region of interest" description="Disordered" evidence="13">
    <location>
        <begin position="356"/>
        <end position="402"/>
    </location>
</feature>
<dbReference type="GO" id="GO:0003677">
    <property type="term" value="F:DNA binding"/>
    <property type="evidence" value="ECO:0007669"/>
    <property type="project" value="UniProtKB-KW"/>
</dbReference>
<feature type="compositionally biased region" description="Basic and acidic residues" evidence="13">
    <location>
        <begin position="7"/>
        <end position="35"/>
    </location>
</feature>
<feature type="compositionally biased region" description="Polar residues" evidence="13">
    <location>
        <begin position="923"/>
        <end position="932"/>
    </location>
</feature>
<evidence type="ECO:0000256" key="8">
    <source>
        <dbReference type="ARBA" id="ARBA00023125"/>
    </source>
</evidence>
<protein>
    <recommendedName>
        <fullName evidence="3">AF4/FMR2 family member lilli</fullName>
    </recommendedName>
    <alternativeName>
        <fullName evidence="12">Protein lilliputian</fullName>
    </alternativeName>
</protein>
<feature type="region of interest" description="Disordered" evidence="13">
    <location>
        <begin position="1"/>
        <end position="51"/>
    </location>
</feature>
<keyword evidence="4" id="KW-0217">Developmental protein</keyword>
<feature type="region of interest" description="Disordered" evidence="13">
    <location>
        <begin position="1773"/>
        <end position="1806"/>
    </location>
</feature>
<keyword evidence="7" id="KW-0805">Transcription regulation</keyword>
<feature type="compositionally biased region" description="Low complexity" evidence="13">
    <location>
        <begin position="215"/>
        <end position="227"/>
    </location>
</feature>
<dbReference type="PANTHER" id="PTHR10528:SF17">
    <property type="entry name" value="AF4_FMR2 FAMILY MEMBER LILLI"/>
    <property type="match status" value="1"/>
</dbReference>
<dbReference type="GO" id="GO:0010468">
    <property type="term" value="P:regulation of gene expression"/>
    <property type="evidence" value="ECO:0007669"/>
    <property type="project" value="InterPro"/>
</dbReference>
<dbReference type="GO" id="GO:0007366">
    <property type="term" value="P:periodic partitioning by pair rule gene"/>
    <property type="evidence" value="ECO:0007669"/>
    <property type="project" value="UniProtKB-KW"/>
</dbReference>
<comment type="similarity">
    <text evidence="2">Belongs to the AF4 family.</text>
</comment>
<feature type="compositionally biased region" description="Low complexity" evidence="13">
    <location>
        <begin position="603"/>
        <end position="614"/>
    </location>
</feature>
<evidence type="ECO:0000259" key="14">
    <source>
        <dbReference type="Pfam" id="PF18876"/>
    </source>
</evidence>
<evidence type="ECO:0000256" key="1">
    <source>
        <dbReference type="ARBA" id="ARBA00004123"/>
    </source>
</evidence>
<comment type="function">
    <text evidence="11">Has a role in transcriptional regulation. Acts in parallel with the Ras/MAPK and the PI3K/PKB pathways in the control of cell identity and cellular growth. Essential for regulation of the cytoskeleton and cell growth but not for cell proliferation or growth rate. Required specifically for the microtubule-based basal transport of lipid droplets. Plays a partially redundant function downstream of Raf in cell fate specification in the developing eye. Pair-rule protein that regulates embryonic cellularization, gastrulation and segmentation.</text>
</comment>
<keyword evidence="9" id="KW-0804">Transcription</keyword>
<feature type="compositionally biased region" description="Low complexity" evidence="13">
    <location>
        <begin position="933"/>
        <end position="950"/>
    </location>
</feature>
<evidence type="ECO:0000256" key="5">
    <source>
        <dbReference type="ARBA" id="ARBA00022553"/>
    </source>
</evidence>
<feature type="compositionally biased region" description="Low complexity" evidence="13">
    <location>
        <begin position="1055"/>
        <end position="1070"/>
    </location>
</feature>
<dbReference type="EnsemblMetazoa" id="ADAC010062-RA">
    <property type="protein sequence ID" value="ADAC010062-PA"/>
    <property type="gene ID" value="ADAC010062"/>
</dbReference>
<evidence type="ECO:0000313" key="16">
    <source>
        <dbReference type="Proteomes" id="UP000000673"/>
    </source>
</evidence>
<feature type="compositionally biased region" description="Acidic residues" evidence="13">
    <location>
        <begin position="1021"/>
        <end position="1039"/>
    </location>
</feature>
<dbReference type="Gene3D" id="6.10.250.2670">
    <property type="match status" value="1"/>
</dbReference>